<protein>
    <recommendedName>
        <fullName evidence="8">Propionate 3-nitronate monooxygenase</fullName>
    </recommendedName>
</protein>
<comment type="catalytic activity">
    <reaction evidence="9">
        <text>3 propionate 3-nitronate + 3 O2 + H2O = 3 3-oxopropanoate + 2 nitrate + nitrite + H2O2 + 3 H(+)</text>
        <dbReference type="Rhea" id="RHEA:57332"/>
        <dbReference type="ChEBI" id="CHEBI:15377"/>
        <dbReference type="ChEBI" id="CHEBI:15378"/>
        <dbReference type="ChEBI" id="CHEBI:15379"/>
        <dbReference type="ChEBI" id="CHEBI:16240"/>
        <dbReference type="ChEBI" id="CHEBI:16301"/>
        <dbReference type="ChEBI" id="CHEBI:17632"/>
        <dbReference type="ChEBI" id="CHEBI:33190"/>
        <dbReference type="ChEBI" id="CHEBI:136067"/>
    </reaction>
</comment>
<dbReference type="GO" id="GO:0009636">
    <property type="term" value="P:response to toxic substance"/>
    <property type="evidence" value="ECO:0007669"/>
    <property type="project" value="UniProtKB-KW"/>
</dbReference>
<reference evidence="10 11" key="1">
    <citation type="journal article" date="2011" name="Stand. Genomic Sci.">
        <title>High quality draft genome sequence of Segniliparus rugosus CDC 945(T)= (ATCC BAA-974(T)).</title>
        <authorList>
            <person name="Earl A.M."/>
            <person name="Desjardins C.A."/>
            <person name="Fitzgerald M.G."/>
            <person name="Arachchi H.M."/>
            <person name="Zeng Q."/>
            <person name="Mehta T."/>
            <person name="Griggs A."/>
            <person name="Birren B.W."/>
            <person name="Toney N.C."/>
            <person name="Carr J."/>
            <person name="Posey J."/>
            <person name="Butler W.R."/>
        </authorList>
    </citation>
    <scope>NUCLEOTIDE SEQUENCE [LARGE SCALE GENOMIC DNA]</scope>
    <source>
        <strain evidence="11">ATCC BAA-974 / DSM 45345 / CCUG 50838 / CIP 108380 / JCM 13579 / CDC 945</strain>
    </source>
</reference>
<keyword evidence="11" id="KW-1185">Reference proteome</keyword>
<dbReference type="OrthoDB" id="9778912at2"/>
<evidence type="ECO:0000256" key="4">
    <source>
        <dbReference type="ARBA" id="ARBA00022630"/>
    </source>
</evidence>
<comment type="cofactor">
    <cofactor evidence="1">
        <name>FMN</name>
        <dbReference type="ChEBI" id="CHEBI:58210"/>
    </cofactor>
</comment>
<evidence type="ECO:0000256" key="2">
    <source>
        <dbReference type="ARBA" id="ARBA00009881"/>
    </source>
</evidence>
<dbReference type="Proteomes" id="UP000004816">
    <property type="component" value="Unassembled WGS sequence"/>
</dbReference>
<evidence type="ECO:0000313" key="10">
    <source>
        <dbReference type="EMBL" id="EFV13621.1"/>
    </source>
</evidence>
<keyword evidence="3" id="KW-0216">Detoxification</keyword>
<dbReference type="HOGENOM" id="CLU_038732_5_1_11"/>
<evidence type="ECO:0000256" key="7">
    <source>
        <dbReference type="ARBA" id="ARBA00023033"/>
    </source>
</evidence>
<sequence length="363" mass="37503">MPLELEQSRKILTELAIPIICAPMAGGPSTPQLAAAVSNAGGLGFVAAGYLSPESTAALLDQTRKLTVHPFGLNIFVPSPDPVDHAAVAAYRERLLPAAEAAGVALPEAGSEDPAHPDDDFFDQKVSVAIDREVPLVSFTFGLPPAEAVTKLQNAGIAVLASVASPAAVEAAAQLGVDAVVVQGADAGGHRATLSNHEKPDNLPLADLVIAATEATSLPIIAAGGISRGSQIAELLALGATAVQLGTAFLRANEAGTRPAHREALTDPRFVETAVTSAFSGRPARGLRNAFIDAHTAHAPNEYPQLHWLTTPLRKAAAERGDVEAVNLWAGVGYRETQTGPASVILSALWESAVAARAEHERS</sequence>
<dbReference type="Pfam" id="PF03060">
    <property type="entry name" value="NMO"/>
    <property type="match status" value="1"/>
</dbReference>
<evidence type="ECO:0000256" key="5">
    <source>
        <dbReference type="ARBA" id="ARBA00022643"/>
    </source>
</evidence>
<dbReference type="CDD" id="cd04730">
    <property type="entry name" value="NPD_like"/>
    <property type="match status" value="1"/>
</dbReference>
<dbReference type="EMBL" id="ACZI02000001">
    <property type="protein sequence ID" value="EFV13621.1"/>
    <property type="molecule type" value="Genomic_DNA"/>
</dbReference>
<dbReference type="GO" id="GO:0018580">
    <property type="term" value="F:nitronate monooxygenase activity"/>
    <property type="evidence" value="ECO:0007669"/>
    <property type="project" value="InterPro"/>
</dbReference>
<dbReference type="PANTHER" id="PTHR42747:SF3">
    <property type="entry name" value="NITRONATE MONOOXYGENASE-RELATED"/>
    <property type="match status" value="1"/>
</dbReference>
<evidence type="ECO:0000256" key="8">
    <source>
        <dbReference type="ARBA" id="ARBA00031155"/>
    </source>
</evidence>
<evidence type="ECO:0000256" key="1">
    <source>
        <dbReference type="ARBA" id="ARBA00001917"/>
    </source>
</evidence>
<name>E5XPT4_SEGRC</name>
<keyword evidence="7" id="KW-0503">Monooxygenase</keyword>
<evidence type="ECO:0000313" key="11">
    <source>
        <dbReference type="Proteomes" id="UP000004816"/>
    </source>
</evidence>
<dbReference type="STRING" id="679197.HMPREF9336_01506"/>
<dbReference type="SUPFAM" id="SSF51412">
    <property type="entry name" value="Inosine monophosphate dehydrogenase (IMPDH)"/>
    <property type="match status" value="1"/>
</dbReference>
<evidence type="ECO:0000256" key="9">
    <source>
        <dbReference type="ARBA" id="ARBA00049401"/>
    </source>
</evidence>
<dbReference type="PANTHER" id="PTHR42747">
    <property type="entry name" value="NITRONATE MONOOXYGENASE-RELATED"/>
    <property type="match status" value="1"/>
</dbReference>
<dbReference type="InterPro" id="IPR004136">
    <property type="entry name" value="NMO"/>
</dbReference>
<proteinExistence type="inferred from homology"/>
<dbReference type="AlphaFoldDB" id="E5XPT4"/>
<keyword evidence="6" id="KW-0560">Oxidoreductase</keyword>
<comment type="similarity">
    <text evidence="2">Belongs to the nitronate monooxygenase family. NMO class I subfamily.</text>
</comment>
<comment type="caution">
    <text evidence="10">The sequence shown here is derived from an EMBL/GenBank/DDBJ whole genome shotgun (WGS) entry which is preliminary data.</text>
</comment>
<dbReference type="InterPro" id="IPR013785">
    <property type="entry name" value="Aldolase_TIM"/>
</dbReference>
<accession>E5XPT4</accession>
<dbReference type="eggNOG" id="COG2070">
    <property type="taxonomic scope" value="Bacteria"/>
</dbReference>
<keyword evidence="5" id="KW-0288">FMN</keyword>
<organism evidence="10 11">
    <name type="scientific">Segniliparus rugosus (strain ATCC BAA-974 / DSM 45345 / CCUG 50838 / CIP 108380 / JCM 13579 / CDC 945)</name>
    <dbReference type="NCBI Taxonomy" id="679197"/>
    <lineage>
        <taxon>Bacteria</taxon>
        <taxon>Bacillati</taxon>
        <taxon>Actinomycetota</taxon>
        <taxon>Actinomycetes</taxon>
        <taxon>Mycobacteriales</taxon>
        <taxon>Segniliparaceae</taxon>
        <taxon>Segniliparus</taxon>
    </lineage>
</organism>
<gene>
    <name evidence="10" type="ORF">HMPREF9336_01506</name>
</gene>
<dbReference type="Gene3D" id="3.20.20.70">
    <property type="entry name" value="Aldolase class I"/>
    <property type="match status" value="1"/>
</dbReference>
<keyword evidence="4" id="KW-0285">Flavoprotein</keyword>
<evidence type="ECO:0000256" key="6">
    <source>
        <dbReference type="ARBA" id="ARBA00023002"/>
    </source>
</evidence>
<evidence type="ECO:0000256" key="3">
    <source>
        <dbReference type="ARBA" id="ARBA00022575"/>
    </source>
</evidence>